<dbReference type="GO" id="GO:0005634">
    <property type="term" value="C:nucleus"/>
    <property type="evidence" value="ECO:0007669"/>
    <property type="project" value="TreeGrafter"/>
</dbReference>
<dbReference type="STRING" id="329046.A0A1Y2BUD1"/>
<dbReference type="AlphaFoldDB" id="A0A1Y2BUD1"/>
<keyword evidence="3" id="KW-0862">Zinc</keyword>
<dbReference type="InterPro" id="IPR038765">
    <property type="entry name" value="Papain-like_cys_pep_sf"/>
</dbReference>
<dbReference type="Gene3D" id="2.20.25.10">
    <property type="match status" value="1"/>
</dbReference>
<dbReference type="Proteomes" id="UP000193642">
    <property type="component" value="Unassembled WGS sequence"/>
</dbReference>
<gene>
    <name evidence="6" type="ORF">BCR33DRAFT_429443</name>
</gene>
<evidence type="ECO:0000256" key="1">
    <source>
        <dbReference type="ARBA" id="ARBA00009390"/>
    </source>
</evidence>
<dbReference type="EMBL" id="MCGO01000044">
    <property type="protein sequence ID" value="ORY38370.1"/>
    <property type="molecule type" value="Genomic_DNA"/>
</dbReference>
<dbReference type="PANTHER" id="PTHR12143">
    <property type="entry name" value="PEPTIDE N-GLYCANASE PNGASE -RELATED"/>
    <property type="match status" value="1"/>
</dbReference>
<dbReference type="OrthoDB" id="409136at2759"/>
<evidence type="ECO:0000313" key="7">
    <source>
        <dbReference type="Proteomes" id="UP000193642"/>
    </source>
</evidence>
<evidence type="ECO:0000259" key="5">
    <source>
        <dbReference type="SMART" id="SM00460"/>
    </source>
</evidence>
<evidence type="ECO:0000256" key="2">
    <source>
        <dbReference type="ARBA" id="ARBA00022723"/>
    </source>
</evidence>
<feature type="compositionally biased region" description="Polar residues" evidence="4">
    <location>
        <begin position="388"/>
        <end position="415"/>
    </location>
</feature>
<reference evidence="6 7" key="1">
    <citation type="submission" date="2016-07" db="EMBL/GenBank/DDBJ databases">
        <title>Pervasive Adenine N6-methylation of Active Genes in Fungi.</title>
        <authorList>
            <consortium name="DOE Joint Genome Institute"/>
            <person name="Mondo S.J."/>
            <person name="Dannebaum R.O."/>
            <person name="Kuo R.C."/>
            <person name="Labutti K."/>
            <person name="Haridas S."/>
            <person name="Kuo A."/>
            <person name="Salamov A."/>
            <person name="Ahrendt S.R."/>
            <person name="Lipzen A."/>
            <person name="Sullivan W."/>
            <person name="Andreopoulos W.B."/>
            <person name="Clum A."/>
            <person name="Lindquist E."/>
            <person name="Daum C."/>
            <person name="Ramamoorthy G.K."/>
            <person name="Gryganskyi A."/>
            <person name="Culley D."/>
            <person name="Magnuson J.K."/>
            <person name="James T.Y."/>
            <person name="O'Malley M.A."/>
            <person name="Stajich J.E."/>
            <person name="Spatafora J.W."/>
            <person name="Visel A."/>
            <person name="Grigoriev I.V."/>
        </authorList>
    </citation>
    <scope>NUCLEOTIDE SEQUENCE [LARGE SCALE GENOMIC DNA]</scope>
    <source>
        <strain evidence="6 7">JEL800</strain>
    </source>
</reference>
<protein>
    <recommendedName>
        <fullName evidence="5">Transglutaminase-like domain-containing protein</fullName>
    </recommendedName>
</protein>
<name>A0A1Y2BUD1_9FUNG</name>
<comment type="caution">
    <text evidence="6">The sequence shown here is derived from an EMBL/GenBank/DDBJ whole genome shotgun (WGS) entry which is preliminary data.</text>
</comment>
<dbReference type="Pfam" id="PF01841">
    <property type="entry name" value="Transglut_core"/>
    <property type="match status" value="1"/>
</dbReference>
<evidence type="ECO:0000256" key="3">
    <source>
        <dbReference type="ARBA" id="ARBA00022833"/>
    </source>
</evidence>
<dbReference type="InterPro" id="IPR002931">
    <property type="entry name" value="Transglutaminase-like"/>
</dbReference>
<dbReference type="InterPro" id="IPR050883">
    <property type="entry name" value="PNGase"/>
</dbReference>
<comment type="similarity">
    <text evidence="1">Belongs to the transglutaminase-like superfamily. PNGase family.</text>
</comment>
<evidence type="ECO:0000313" key="6">
    <source>
        <dbReference type="EMBL" id="ORY38370.1"/>
    </source>
</evidence>
<keyword evidence="2" id="KW-0479">Metal-binding</keyword>
<dbReference type="GO" id="GO:0006516">
    <property type="term" value="P:glycoprotein catabolic process"/>
    <property type="evidence" value="ECO:0007669"/>
    <property type="project" value="TreeGrafter"/>
</dbReference>
<dbReference type="SMART" id="SM00460">
    <property type="entry name" value="TGc"/>
    <property type="match status" value="1"/>
</dbReference>
<dbReference type="PANTHER" id="PTHR12143:SF19">
    <property type="entry name" value="PEPTIDE-N(4)-(N-ACETYL-BETA-GLUCOSAMINYL)ASPARAGINE AMIDASE"/>
    <property type="match status" value="1"/>
</dbReference>
<feature type="domain" description="Transglutaminase-like" evidence="5">
    <location>
        <begin position="192"/>
        <end position="247"/>
    </location>
</feature>
<proteinExistence type="inferred from homology"/>
<feature type="region of interest" description="Disordered" evidence="4">
    <location>
        <begin position="341"/>
        <end position="422"/>
    </location>
</feature>
<dbReference type="GO" id="GO:0005829">
    <property type="term" value="C:cytosol"/>
    <property type="evidence" value="ECO:0007669"/>
    <property type="project" value="TreeGrafter"/>
</dbReference>
<evidence type="ECO:0000256" key="4">
    <source>
        <dbReference type="SAM" id="MobiDB-lite"/>
    </source>
</evidence>
<accession>A0A1Y2BUD1</accession>
<dbReference type="GO" id="GO:0000224">
    <property type="term" value="F:peptide-N4-(N-acetyl-beta-glucosaminyl)asparagine amidase activity"/>
    <property type="evidence" value="ECO:0007669"/>
    <property type="project" value="TreeGrafter"/>
</dbReference>
<organism evidence="6 7">
    <name type="scientific">Rhizoclosmatium globosum</name>
    <dbReference type="NCBI Taxonomy" id="329046"/>
    <lineage>
        <taxon>Eukaryota</taxon>
        <taxon>Fungi</taxon>
        <taxon>Fungi incertae sedis</taxon>
        <taxon>Chytridiomycota</taxon>
        <taxon>Chytridiomycota incertae sedis</taxon>
        <taxon>Chytridiomycetes</taxon>
        <taxon>Chytridiales</taxon>
        <taxon>Chytriomycetaceae</taxon>
        <taxon>Rhizoclosmatium</taxon>
    </lineage>
</organism>
<dbReference type="GO" id="GO:0046872">
    <property type="term" value="F:metal ion binding"/>
    <property type="evidence" value="ECO:0007669"/>
    <property type="project" value="UniProtKB-KW"/>
</dbReference>
<dbReference type="Gene3D" id="3.10.620.30">
    <property type="match status" value="1"/>
</dbReference>
<dbReference type="SUPFAM" id="SSF54001">
    <property type="entry name" value="Cysteine proteinases"/>
    <property type="match status" value="1"/>
</dbReference>
<sequence length="422" mass="47951">MHTSMIGREGRKNWRRRKDMEMAQPTAEIAAIAADITKQIRLLSRQRKNEQVQSTAIKGRLQSEAHRFKTYLSLELQDAARDQIPIEELHNRAEAASSTNTVNTVNTVNNNALSFQEHLMVALLDWFKNDYMVWVNNAPCASCGNTQTVGAGNGAPTQYELDHGAARVELYKCPSNACPLTRFPRFNDPLVLMQTRRGRCGEWANLFTLFSITMGFETRYVMDYTDHVWCEFWSDHWNRWVHVDSCEGGGSLDSPLMYEQGWGKKLDYVFAVGEYEVVDVIRRYTRNLSEVLVRRKLARETKVAEWCQDITTRLRQSLTPTHIESLKTRSLTEQKELLEPPQRALGDAEKQGRQSGNLEWRSARGEVGTTYTPTLPSLPPTTNPIISFKTTTNQPTLLGSATHNPSPQIQLTPSSPDKRGAF</sequence>
<keyword evidence="7" id="KW-1185">Reference proteome</keyword>